<keyword evidence="1" id="KW-0812">Transmembrane</keyword>
<dbReference type="Proteomes" id="UP000193870">
    <property type="component" value="Unassembled WGS sequence"/>
</dbReference>
<gene>
    <name evidence="2" type="ORF">PAM7066_02527</name>
</gene>
<name>A0A1Y5T246_9RHOB</name>
<evidence type="ECO:0000313" key="2">
    <source>
        <dbReference type="EMBL" id="SLN53692.1"/>
    </source>
</evidence>
<keyword evidence="1" id="KW-1133">Transmembrane helix</keyword>
<dbReference type="STRING" id="315423.SAMN04488020_10755"/>
<protein>
    <submittedName>
        <fullName evidence="2">Uncharacterized protein</fullName>
    </submittedName>
</protein>
<evidence type="ECO:0000256" key="1">
    <source>
        <dbReference type="SAM" id="Phobius"/>
    </source>
</evidence>
<reference evidence="2 3" key="1">
    <citation type="submission" date="2017-03" db="EMBL/GenBank/DDBJ databases">
        <authorList>
            <person name="Afonso C.L."/>
            <person name="Miller P.J."/>
            <person name="Scott M.A."/>
            <person name="Spackman E."/>
            <person name="Goraichik I."/>
            <person name="Dimitrov K.M."/>
            <person name="Suarez D.L."/>
            <person name="Swayne D.E."/>
        </authorList>
    </citation>
    <scope>NUCLEOTIDE SEQUENCE [LARGE SCALE GENOMIC DNA]</scope>
    <source>
        <strain evidence="2 3">CECT 7066</strain>
    </source>
</reference>
<evidence type="ECO:0000313" key="3">
    <source>
        <dbReference type="Proteomes" id="UP000193870"/>
    </source>
</evidence>
<dbReference type="EMBL" id="FWFV01000007">
    <property type="protein sequence ID" value="SLN53692.1"/>
    <property type="molecule type" value="Genomic_DNA"/>
</dbReference>
<keyword evidence="1" id="KW-0472">Membrane</keyword>
<dbReference type="RefSeq" id="WP_085854536.1">
    <property type="nucleotide sequence ID" value="NZ_FOPF01000007.1"/>
</dbReference>
<keyword evidence="3" id="KW-1185">Reference proteome</keyword>
<organism evidence="2 3">
    <name type="scientific">Palleronia marisminoris</name>
    <dbReference type="NCBI Taxonomy" id="315423"/>
    <lineage>
        <taxon>Bacteria</taxon>
        <taxon>Pseudomonadati</taxon>
        <taxon>Pseudomonadota</taxon>
        <taxon>Alphaproteobacteria</taxon>
        <taxon>Rhodobacterales</taxon>
        <taxon>Roseobacteraceae</taxon>
        <taxon>Palleronia</taxon>
    </lineage>
</organism>
<feature type="transmembrane region" description="Helical" evidence="1">
    <location>
        <begin position="48"/>
        <end position="69"/>
    </location>
</feature>
<sequence length="293" mass="31916">MRIEDDGAEAAQRGQLLAWGATIAWLAISALVLFGFTGGEADLDPLRVLMVPVAVLGPIALIWLATILARRLDALTRAVANGQAAPDLAALEKKLDAVLATRPRAQVAMPAPQQPARAAAPQQRALALEPAEKSPEPELTVDELIIALHFPQDAHDQVGFRALRRALRDRQSKVVVTAAQDLLTLLSQEGLYMDDLTVEPARPELWRRFAHGERGAPVGAVGGVRDDDMIALVTQRLRADTIFRDVALHFLRVFDQLLAKLEPHLSDSEIVELADTRTARSFMLVGRAMGTFD</sequence>
<feature type="transmembrane region" description="Helical" evidence="1">
    <location>
        <begin position="16"/>
        <end position="36"/>
    </location>
</feature>
<accession>A0A1Y5T246</accession>
<dbReference type="OrthoDB" id="7833467at2"/>
<dbReference type="AlphaFoldDB" id="A0A1Y5T246"/>
<proteinExistence type="predicted"/>